<dbReference type="InterPro" id="IPR008045">
    <property type="entry name" value="MCM2"/>
</dbReference>
<organism evidence="2">
    <name type="scientific">Oppiella nova</name>
    <dbReference type="NCBI Taxonomy" id="334625"/>
    <lineage>
        <taxon>Eukaryota</taxon>
        <taxon>Metazoa</taxon>
        <taxon>Ecdysozoa</taxon>
        <taxon>Arthropoda</taxon>
        <taxon>Chelicerata</taxon>
        <taxon>Arachnida</taxon>
        <taxon>Acari</taxon>
        <taxon>Acariformes</taxon>
        <taxon>Sarcoptiformes</taxon>
        <taxon>Oribatida</taxon>
        <taxon>Brachypylina</taxon>
        <taxon>Oppioidea</taxon>
        <taxon>Oppiidae</taxon>
        <taxon>Oppiella</taxon>
    </lineage>
</organism>
<dbReference type="GO" id="GO:0003677">
    <property type="term" value="F:DNA binding"/>
    <property type="evidence" value="ECO:0007669"/>
    <property type="project" value="InterPro"/>
</dbReference>
<gene>
    <name evidence="2" type="ORF">ONB1V03_LOCUS21820</name>
</gene>
<evidence type="ECO:0000256" key="1">
    <source>
        <dbReference type="SAM" id="MobiDB-lite"/>
    </source>
</evidence>
<proteinExistence type="predicted"/>
<feature type="compositionally biased region" description="Acidic residues" evidence="1">
    <location>
        <begin position="62"/>
        <end position="71"/>
    </location>
</feature>
<dbReference type="EMBL" id="OC959476">
    <property type="protein sequence ID" value="CAD7665262.1"/>
    <property type="molecule type" value="Genomic_DNA"/>
</dbReference>
<feature type="region of interest" description="Disordered" evidence="1">
    <location>
        <begin position="1"/>
        <end position="78"/>
    </location>
</feature>
<feature type="region of interest" description="Disordered" evidence="1">
    <location>
        <begin position="129"/>
        <end position="151"/>
    </location>
</feature>
<dbReference type="AlphaFoldDB" id="A0A7R9MS84"/>
<dbReference type="GO" id="GO:0006270">
    <property type="term" value="P:DNA replication initiation"/>
    <property type="evidence" value="ECO:0007669"/>
    <property type="project" value="InterPro"/>
</dbReference>
<sequence length="207" mass="23551">MASGDSASDINSPVGSPGVPFEDNDDIPDDNMITDDESAASPQASGQPMRPVVRDGRLRDVSDDESGEELFGDNFERDYRPRPELDVYETDMLDDSAVSELSLGERITAEGEMRDRDRAEGRLAGRMRRGLDMYDDSEEDGSDRPHVRRRQLRAQRRAELFGEGDAEEMIESIENLEDTRGMTVREWVVQLAPKREIYNRFKNFLRT</sequence>
<dbReference type="OrthoDB" id="844at2759"/>
<dbReference type="GO" id="GO:0005634">
    <property type="term" value="C:nucleus"/>
    <property type="evidence" value="ECO:0007669"/>
    <property type="project" value="InterPro"/>
</dbReference>
<dbReference type="Proteomes" id="UP000728032">
    <property type="component" value="Unassembled WGS sequence"/>
</dbReference>
<dbReference type="GO" id="GO:0005524">
    <property type="term" value="F:ATP binding"/>
    <property type="evidence" value="ECO:0007669"/>
    <property type="project" value="InterPro"/>
</dbReference>
<accession>A0A7R9MS84</accession>
<reference evidence="2" key="1">
    <citation type="submission" date="2020-11" db="EMBL/GenBank/DDBJ databases">
        <authorList>
            <person name="Tran Van P."/>
        </authorList>
    </citation>
    <scope>NUCLEOTIDE SEQUENCE</scope>
</reference>
<protein>
    <submittedName>
        <fullName evidence="2">Uncharacterized protein</fullName>
    </submittedName>
</protein>
<feature type="compositionally biased region" description="Polar residues" evidence="1">
    <location>
        <begin position="1"/>
        <end position="14"/>
    </location>
</feature>
<evidence type="ECO:0000313" key="3">
    <source>
        <dbReference type="Proteomes" id="UP000728032"/>
    </source>
</evidence>
<evidence type="ECO:0000313" key="2">
    <source>
        <dbReference type="EMBL" id="CAD7665262.1"/>
    </source>
</evidence>
<dbReference type="EMBL" id="CAJPVJ010044651">
    <property type="protein sequence ID" value="CAG2182399.1"/>
    <property type="molecule type" value="Genomic_DNA"/>
</dbReference>
<feature type="non-terminal residue" evidence="2">
    <location>
        <position position="207"/>
    </location>
</feature>
<name>A0A7R9MS84_9ACAR</name>
<dbReference type="GO" id="GO:0042555">
    <property type="term" value="C:MCM complex"/>
    <property type="evidence" value="ECO:0007669"/>
    <property type="project" value="InterPro"/>
</dbReference>
<feature type="compositionally biased region" description="Basic and acidic residues" evidence="1">
    <location>
        <begin position="52"/>
        <end position="61"/>
    </location>
</feature>
<dbReference type="Pfam" id="PF12619">
    <property type="entry name" value="MCM2_N"/>
    <property type="match status" value="1"/>
</dbReference>
<keyword evidence="3" id="KW-1185">Reference proteome</keyword>
<feature type="compositionally biased region" description="Acidic residues" evidence="1">
    <location>
        <begin position="22"/>
        <end position="38"/>
    </location>
</feature>